<reference evidence="1" key="1">
    <citation type="submission" date="2020-05" db="EMBL/GenBank/DDBJ databases">
        <title>Mycena genomes resolve the evolution of fungal bioluminescence.</title>
        <authorList>
            <person name="Tsai I.J."/>
        </authorList>
    </citation>
    <scope>NUCLEOTIDE SEQUENCE</scope>
    <source>
        <strain evidence="1">171206Taipei</strain>
    </source>
</reference>
<name>A0A8H6W4B8_9AGAR</name>
<dbReference type="EMBL" id="JACAZF010000006">
    <property type="protein sequence ID" value="KAF7301278.1"/>
    <property type="molecule type" value="Genomic_DNA"/>
</dbReference>
<evidence type="ECO:0000313" key="2">
    <source>
        <dbReference type="Proteomes" id="UP000636479"/>
    </source>
</evidence>
<dbReference type="Proteomes" id="UP000636479">
    <property type="component" value="Unassembled WGS sequence"/>
</dbReference>
<proteinExistence type="predicted"/>
<gene>
    <name evidence="1" type="ORF">MIND_00692600</name>
</gene>
<keyword evidence="2" id="KW-1185">Reference proteome</keyword>
<protein>
    <submittedName>
        <fullName evidence="1">Uncharacterized protein</fullName>
    </submittedName>
</protein>
<sequence>MPDELYVRWVLRGIRILRRLVYTHLSLVRSRYSRNIPQGRTRYSLNADASLSIPGGGLLLSTGLQFYGSLLAVEVFPFGRLCSALLSSPPRLSFLQAKTHQLVKLPWKSLYHARKTSGPHNLRINFFSRDPASSVVLK</sequence>
<dbReference type="GeneID" id="59346150"/>
<organism evidence="1 2">
    <name type="scientific">Mycena indigotica</name>
    <dbReference type="NCBI Taxonomy" id="2126181"/>
    <lineage>
        <taxon>Eukaryota</taxon>
        <taxon>Fungi</taxon>
        <taxon>Dikarya</taxon>
        <taxon>Basidiomycota</taxon>
        <taxon>Agaricomycotina</taxon>
        <taxon>Agaricomycetes</taxon>
        <taxon>Agaricomycetidae</taxon>
        <taxon>Agaricales</taxon>
        <taxon>Marasmiineae</taxon>
        <taxon>Mycenaceae</taxon>
        <taxon>Mycena</taxon>
    </lineage>
</organism>
<accession>A0A8H6W4B8</accession>
<comment type="caution">
    <text evidence="1">The sequence shown here is derived from an EMBL/GenBank/DDBJ whole genome shotgun (WGS) entry which is preliminary data.</text>
</comment>
<evidence type="ECO:0000313" key="1">
    <source>
        <dbReference type="EMBL" id="KAF7301278.1"/>
    </source>
</evidence>
<dbReference type="AlphaFoldDB" id="A0A8H6W4B8"/>
<dbReference type="RefSeq" id="XP_037219278.1">
    <property type="nucleotide sequence ID" value="XM_037363634.1"/>
</dbReference>